<keyword evidence="3" id="KW-1185">Reference proteome</keyword>
<evidence type="ECO:0000313" key="3">
    <source>
        <dbReference type="Proteomes" id="UP000019678"/>
    </source>
</evidence>
<proteinExistence type="predicted"/>
<name>A0A017TE73_9BACT</name>
<accession>A0A017TE73</accession>
<organism evidence="2 3">
    <name type="scientific">Chondromyces apiculatus DSM 436</name>
    <dbReference type="NCBI Taxonomy" id="1192034"/>
    <lineage>
        <taxon>Bacteria</taxon>
        <taxon>Pseudomonadati</taxon>
        <taxon>Myxococcota</taxon>
        <taxon>Polyangia</taxon>
        <taxon>Polyangiales</taxon>
        <taxon>Polyangiaceae</taxon>
        <taxon>Chondromyces</taxon>
    </lineage>
</organism>
<gene>
    <name evidence="2" type="ORF">CAP_0594</name>
</gene>
<dbReference type="EMBL" id="ASRX01000011">
    <property type="protein sequence ID" value="EYF07115.1"/>
    <property type="molecule type" value="Genomic_DNA"/>
</dbReference>
<dbReference type="STRING" id="1192034.CAP_0594"/>
<comment type="caution">
    <text evidence="2">The sequence shown here is derived from an EMBL/GenBank/DDBJ whole genome shotgun (WGS) entry which is preliminary data.</text>
</comment>
<feature type="compositionally biased region" description="Basic and acidic residues" evidence="1">
    <location>
        <begin position="39"/>
        <end position="48"/>
    </location>
</feature>
<feature type="region of interest" description="Disordered" evidence="1">
    <location>
        <begin position="39"/>
        <end position="64"/>
    </location>
</feature>
<feature type="region of interest" description="Disordered" evidence="1">
    <location>
        <begin position="1"/>
        <end position="25"/>
    </location>
</feature>
<sequence length="64" mass="7024">MAGHRGNDEAQDNASMNPGMDLYDNGAEITPERLIREIESNAGFDRRPHSYASAIGPPPSIKKR</sequence>
<dbReference type="AlphaFoldDB" id="A0A017TE73"/>
<protein>
    <submittedName>
        <fullName evidence="2">Uncharacterized protein</fullName>
    </submittedName>
</protein>
<evidence type="ECO:0000256" key="1">
    <source>
        <dbReference type="SAM" id="MobiDB-lite"/>
    </source>
</evidence>
<reference evidence="2 3" key="1">
    <citation type="submission" date="2013-05" db="EMBL/GenBank/DDBJ databases">
        <title>Genome assembly of Chondromyces apiculatus DSM 436.</title>
        <authorList>
            <person name="Sharma G."/>
            <person name="Khatri I."/>
            <person name="Kaur C."/>
            <person name="Mayilraj S."/>
            <person name="Subramanian S."/>
        </authorList>
    </citation>
    <scope>NUCLEOTIDE SEQUENCE [LARGE SCALE GENOMIC DNA]</scope>
    <source>
        <strain evidence="2 3">DSM 436</strain>
    </source>
</reference>
<dbReference type="RefSeq" id="WP_044238076.1">
    <property type="nucleotide sequence ID" value="NZ_ASRX01000011.1"/>
</dbReference>
<evidence type="ECO:0000313" key="2">
    <source>
        <dbReference type="EMBL" id="EYF07115.1"/>
    </source>
</evidence>
<dbReference type="Proteomes" id="UP000019678">
    <property type="component" value="Unassembled WGS sequence"/>
</dbReference>